<evidence type="ECO:0000256" key="3">
    <source>
        <dbReference type="ARBA" id="ARBA00023125"/>
    </source>
</evidence>
<keyword evidence="6" id="KW-0969">Cilium</keyword>
<dbReference type="CDD" id="cd06171">
    <property type="entry name" value="Sigma70_r4"/>
    <property type="match status" value="1"/>
</dbReference>
<dbReference type="NCBIfam" id="NF005413">
    <property type="entry name" value="PRK06986.1"/>
    <property type="match status" value="1"/>
</dbReference>
<evidence type="ECO:0000259" key="5">
    <source>
        <dbReference type="PROSITE" id="PS00716"/>
    </source>
</evidence>
<dbReference type="Pfam" id="PF04545">
    <property type="entry name" value="Sigma70_r4"/>
    <property type="match status" value="1"/>
</dbReference>
<name>A0A1D7TGN2_9BACT</name>
<dbReference type="RefSeq" id="WP_069477138.1">
    <property type="nucleotide sequence ID" value="NZ_CP017111.1"/>
</dbReference>
<dbReference type="InterPro" id="IPR007627">
    <property type="entry name" value="RNA_pol_sigma70_r2"/>
</dbReference>
<dbReference type="InterPro" id="IPR014284">
    <property type="entry name" value="RNA_pol_sigma-70_dom"/>
</dbReference>
<keyword evidence="6" id="KW-0966">Cell projection</keyword>
<dbReference type="PATRIC" id="fig|1193502.14.peg.389"/>
<accession>A0A1D7TGN2</accession>
<protein>
    <submittedName>
        <fullName evidence="6">RNA polymerase sigma factor for flagellar operon</fullName>
    </submittedName>
</protein>
<keyword evidence="4" id="KW-0804">Transcription</keyword>
<sequence>MNPTLLKKQQPNPYSQNIKKEQDELVLQYLPAVRAMAYRLRERLPASVDVNDLISIGTEEMIKLSRRYDKDQNDSFWGYGKKRVYGSMLDFLRSLDTMSRANRRLIKMVDHEITAYLGEHGNEPDDAYLAQLLNEDIEKIAEARNSAMIVSIMSLNEQITILSGEDTAQRVEKDELMEMVQSILTTFNEREQMIIQLYYFEELNLKEISEILDISESRISQIHKKLLVKIKEQLGINHG</sequence>
<evidence type="ECO:0000313" key="7">
    <source>
        <dbReference type="Proteomes" id="UP000094609"/>
    </source>
</evidence>
<keyword evidence="1" id="KW-0805">Transcription regulation</keyword>
<dbReference type="InterPro" id="IPR012845">
    <property type="entry name" value="RNA_pol_sigma_FliA_WhiG"/>
</dbReference>
<feature type="domain" description="RNA polymerase sigma-70" evidence="5">
    <location>
        <begin position="204"/>
        <end position="230"/>
    </location>
</feature>
<keyword evidence="6" id="KW-0282">Flagellum</keyword>
<proteinExistence type="predicted"/>
<reference evidence="7" key="1">
    <citation type="submission" date="2016-08" db="EMBL/GenBank/DDBJ databases">
        <title>Complete genome sequence of the organohalide-respiring Epsilonproteobacterium Sulfurospirillum halorespirans.</title>
        <authorList>
            <person name="Goris T."/>
            <person name="Zimmermann J."/>
            <person name="Schenz B."/>
            <person name="Lemos M."/>
            <person name="Hackermueller J."/>
            <person name="Diekert G."/>
        </authorList>
    </citation>
    <scope>NUCLEOTIDE SEQUENCE [LARGE SCALE GENOMIC DNA]</scope>
    <source>
        <strain>DSM 13726</strain>
        <strain evidence="7">PCE-M2</strain>
    </source>
</reference>
<dbReference type="PRINTS" id="PR00046">
    <property type="entry name" value="SIGMA70FCT"/>
</dbReference>
<dbReference type="InterPro" id="IPR013324">
    <property type="entry name" value="RNA_pol_sigma_r3/r4-like"/>
</dbReference>
<dbReference type="SUPFAM" id="SSF88946">
    <property type="entry name" value="Sigma2 domain of RNA polymerase sigma factors"/>
    <property type="match status" value="1"/>
</dbReference>
<dbReference type="Proteomes" id="UP000094609">
    <property type="component" value="Chromosome"/>
</dbReference>
<dbReference type="GO" id="GO:0016987">
    <property type="term" value="F:sigma factor activity"/>
    <property type="evidence" value="ECO:0007669"/>
    <property type="project" value="UniProtKB-KW"/>
</dbReference>
<evidence type="ECO:0000256" key="4">
    <source>
        <dbReference type="ARBA" id="ARBA00023163"/>
    </source>
</evidence>
<evidence type="ECO:0000256" key="2">
    <source>
        <dbReference type="ARBA" id="ARBA00023082"/>
    </source>
</evidence>
<dbReference type="PANTHER" id="PTHR30385:SF7">
    <property type="entry name" value="RNA POLYMERASE SIGMA FACTOR FLIA"/>
    <property type="match status" value="1"/>
</dbReference>
<dbReference type="PANTHER" id="PTHR30385">
    <property type="entry name" value="SIGMA FACTOR F FLAGELLAR"/>
    <property type="match status" value="1"/>
</dbReference>
<dbReference type="GO" id="GO:0003899">
    <property type="term" value="F:DNA-directed RNA polymerase activity"/>
    <property type="evidence" value="ECO:0007669"/>
    <property type="project" value="InterPro"/>
</dbReference>
<keyword evidence="3" id="KW-0238">DNA-binding</keyword>
<dbReference type="InterPro" id="IPR013325">
    <property type="entry name" value="RNA_pol_sigma_r2"/>
</dbReference>
<dbReference type="EMBL" id="CP017111">
    <property type="protein sequence ID" value="AOO64178.1"/>
    <property type="molecule type" value="Genomic_DNA"/>
</dbReference>
<dbReference type="SUPFAM" id="SSF88659">
    <property type="entry name" value="Sigma3 and sigma4 domains of RNA polymerase sigma factors"/>
    <property type="match status" value="2"/>
</dbReference>
<dbReference type="Pfam" id="PF04542">
    <property type="entry name" value="Sigma70_r2"/>
    <property type="match status" value="1"/>
</dbReference>
<dbReference type="NCBIfam" id="TIGR02937">
    <property type="entry name" value="sigma70-ECF"/>
    <property type="match status" value="1"/>
</dbReference>
<dbReference type="PROSITE" id="PS00716">
    <property type="entry name" value="SIGMA70_2"/>
    <property type="match status" value="1"/>
</dbReference>
<dbReference type="NCBIfam" id="TIGR02479">
    <property type="entry name" value="FliA_WhiG"/>
    <property type="match status" value="1"/>
</dbReference>
<dbReference type="InterPro" id="IPR000943">
    <property type="entry name" value="RNA_pol_sigma70"/>
</dbReference>
<dbReference type="STRING" id="1193502.SHALO_0381"/>
<dbReference type="Gene3D" id="1.10.1740.10">
    <property type="match status" value="1"/>
</dbReference>
<evidence type="ECO:0000313" key="6">
    <source>
        <dbReference type="EMBL" id="AOO64178.1"/>
    </source>
</evidence>
<dbReference type="Gene3D" id="1.20.140.160">
    <property type="match status" value="1"/>
</dbReference>
<dbReference type="AlphaFoldDB" id="A0A1D7TGN2"/>
<evidence type="ECO:0000256" key="1">
    <source>
        <dbReference type="ARBA" id="ARBA00023015"/>
    </source>
</evidence>
<keyword evidence="2" id="KW-0731">Sigma factor</keyword>
<gene>
    <name evidence="6" type="ORF">SHALO_0381</name>
</gene>
<dbReference type="GO" id="GO:0006352">
    <property type="term" value="P:DNA-templated transcription initiation"/>
    <property type="evidence" value="ECO:0007669"/>
    <property type="project" value="InterPro"/>
</dbReference>
<dbReference type="InterPro" id="IPR007630">
    <property type="entry name" value="RNA_pol_sigma70_r4"/>
</dbReference>
<organism evidence="6 7">
    <name type="scientific">Sulfurospirillum halorespirans DSM 13726</name>
    <dbReference type="NCBI Taxonomy" id="1193502"/>
    <lineage>
        <taxon>Bacteria</taxon>
        <taxon>Pseudomonadati</taxon>
        <taxon>Campylobacterota</taxon>
        <taxon>Epsilonproteobacteria</taxon>
        <taxon>Campylobacterales</taxon>
        <taxon>Sulfurospirillaceae</taxon>
        <taxon>Sulfurospirillum</taxon>
    </lineage>
</organism>
<keyword evidence="7" id="KW-1185">Reference proteome</keyword>
<dbReference type="KEGG" id="shal:SHALO_0381"/>
<dbReference type="GO" id="GO:0003677">
    <property type="term" value="F:DNA binding"/>
    <property type="evidence" value="ECO:0007669"/>
    <property type="project" value="UniProtKB-KW"/>
</dbReference>